<proteinExistence type="predicted"/>
<feature type="compositionally biased region" description="Basic and acidic residues" evidence="17">
    <location>
        <begin position="1315"/>
        <end position="1328"/>
    </location>
</feature>
<feature type="compositionally biased region" description="Polar residues" evidence="17">
    <location>
        <begin position="3094"/>
        <end position="3105"/>
    </location>
</feature>
<dbReference type="InterPro" id="IPR007889">
    <property type="entry name" value="HTH_Psq"/>
</dbReference>
<feature type="region of interest" description="Disordered" evidence="17">
    <location>
        <begin position="95"/>
        <end position="119"/>
    </location>
</feature>
<keyword evidence="11" id="KW-0862">Zinc</keyword>
<feature type="compositionally biased region" description="Polar residues" evidence="17">
    <location>
        <begin position="3012"/>
        <end position="3024"/>
    </location>
</feature>
<dbReference type="Pfam" id="PF17982">
    <property type="entry name" value="C5HCH"/>
    <property type="match status" value="1"/>
</dbReference>
<dbReference type="PROSITE" id="PS50157">
    <property type="entry name" value="ZINC_FINGER_C2H2_2"/>
    <property type="match status" value="2"/>
</dbReference>
<evidence type="ECO:0000256" key="12">
    <source>
        <dbReference type="ARBA" id="ARBA00022853"/>
    </source>
</evidence>
<dbReference type="CDD" id="cd15567">
    <property type="entry name" value="PHD4_NSD"/>
    <property type="match status" value="1"/>
</dbReference>
<feature type="compositionally biased region" description="Low complexity" evidence="17">
    <location>
        <begin position="2071"/>
        <end position="2084"/>
    </location>
</feature>
<comment type="caution">
    <text evidence="24">The sequence shown here is derived from an EMBL/GenBank/DDBJ whole genome shotgun (WGS) entry which is preliminary data.</text>
</comment>
<evidence type="ECO:0000256" key="3">
    <source>
        <dbReference type="ARBA" id="ARBA00022454"/>
    </source>
</evidence>
<dbReference type="Pfam" id="PF17907">
    <property type="entry name" value="AWS"/>
    <property type="match status" value="1"/>
</dbReference>
<accession>A0ABP0FX13</accession>
<feature type="compositionally biased region" description="Polar residues" evidence="17">
    <location>
        <begin position="592"/>
        <end position="604"/>
    </location>
</feature>
<dbReference type="Gene3D" id="2.30.30.140">
    <property type="match status" value="2"/>
</dbReference>
<keyword evidence="14" id="KW-0804">Transcription</keyword>
<evidence type="ECO:0000256" key="9">
    <source>
        <dbReference type="ARBA" id="ARBA00022737"/>
    </source>
</evidence>
<keyword evidence="9" id="KW-0677">Repeat</keyword>
<feature type="compositionally biased region" description="Polar residues" evidence="17">
    <location>
        <begin position="160"/>
        <end position="173"/>
    </location>
</feature>
<keyword evidence="3" id="KW-0158">Chromosome</keyword>
<dbReference type="SMART" id="SM00293">
    <property type="entry name" value="PWWP"/>
    <property type="match status" value="2"/>
</dbReference>
<evidence type="ECO:0000259" key="20">
    <source>
        <dbReference type="PROSITE" id="PS50280"/>
    </source>
</evidence>
<dbReference type="InterPro" id="IPR009057">
    <property type="entry name" value="Homeodomain-like_sf"/>
</dbReference>
<evidence type="ECO:0000256" key="6">
    <source>
        <dbReference type="ARBA" id="ARBA00022679"/>
    </source>
</evidence>
<feature type="domain" description="PHD-type" evidence="18">
    <location>
        <begin position="2427"/>
        <end position="2472"/>
    </location>
</feature>
<organism evidence="24 25">
    <name type="scientific">Clavelina lepadiformis</name>
    <name type="common">Light-bulb sea squirt</name>
    <name type="synonym">Ascidia lepadiformis</name>
    <dbReference type="NCBI Taxonomy" id="159417"/>
    <lineage>
        <taxon>Eukaryota</taxon>
        <taxon>Metazoa</taxon>
        <taxon>Chordata</taxon>
        <taxon>Tunicata</taxon>
        <taxon>Ascidiacea</taxon>
        <taxon>Aplousobranchia</taxon>
        <taxon>Clavelinidae</taxon>
        <taxon>Clavelina</taxon>
    </lineage>
</organism>
<dbReference type="SMART" id="SM00570">
    <property type="entry name" value="AWS"/>
    <property type="match status" value="1"/>
</dbReference>
<dbReference type="InterPro" id="IPR050777">
    <property type="entry name" value="SET2_Histone-Lys_MeTrsfase"/>
</dbReference>
<feature type="region of interest" description="Disordered" evidence="17">
    <location>
        <begin position="1310"/>
        <end position="1335"/>
    </location>
</feature>
<feature type="compositionally biased region" description="Basic and acidic residues" evidence="17">
    <location>
        <begin position="1"/>
        <end position="12"/>
    </location>
</feature>
<feature type="compositionally biased region" description="Polar residues" evidence="17">
    <location>
        <begin position="1887"/>
        <end position="1896"/>
    </location>
</feature>
<dbReference type="InterPro" id="IPR046341">
    <property type="entry name" value="SET_dom_sf"/>
</dbReference>
<feature type="region of interest" description="Disordered" evidence="17">
    <location>
        <begin position="2168"/>
        <end position="2225"/>
    </location>
</feature>
<dbReference type="Pfam" id="PF03184">
    <property type="entry name" value="DDE_1"/>
    <property type="match status" value="1"/>
</dbReference>
<keyword evidence="4" id="KW-0597">Phosphoprotein</keyword>
<keyword evidence="10 16" id="KW-0863">Zinc-finger</keyword>
<dbReference type="Gene3D" id="3.30.40.10">
    <property type="entry name" value="Zinc/RING finger domain, C3HC4 (zinc finger)"/>
    <property type="match status" value="2"/>
</dbReference>
<dbReference type="Pfam" id="PF22908">
    <property type="entry name" value="PHD_NSD"/>
    <property type="match status" value="1"/>
</dbReference>
<dbReference type="InterPro" id="IPR013087">
    <property type="entry name" value="Znf_C2H2_type"/>
</dbReference>
<feature type="region of interest" description="Disordered" evidence="17">
    <location>
        <begin position="2035"/>
        <end position="2084"/>
    </location>
</feature>
<keyword evidence="25" id="KW-1185">Reference proteome</keyword>
<dbReference type="PROSITE" id="PS50812">
    <property type="entry name" value="PWWP"/>
    <property type="match status" value="2"/>
</dbReference>
<evidence type="ECO:0000256" key="2">
    <source>
        <dbReference type="ARBA" id="ARBA00004286"/>
    </source>
</evidence>
<evidence type="ECO:0000256" key="5">
    <source>
        <dbReference type="ARBA" id="ARBA00022603"/>
    </source>
</evidence>
<feature type="domain" description="PHD-type" evidence="18">
    <location>
        <begin position="2234"/>
        <end position="2282"/>
    </location>
</feature>
<dbReference type="CDD" id="cd05838">
    <property type="entry name" value="PWWP_NSD_rpt2"/>
    <property type="match status" value="1"/>
</dbReference>
<feature type="compositionally biased region" description="Basic residues" evidence="17">
    <location>
        <begin position="3039"/>
        <end position="3060"/>
    </location>
</feature>
<evidence type="ECO:0000256" key="8">
    <source>
        <dbReference type="ARBA" id="ARBA00022723"/>
    </source>
</evidence>
<evidence type="ECO:0000259" key="22">
    <source>
        <dbReference type="PROSITE" id="PS50868"/>
    </source>
</evidence>
<dbReference type="Pfam" id="PF05225">
    <property type="entry name" value="HTH_psq"/>
    <property type="match status" value="1"/>
</dbReference>
<dbReference type="PROSITE" id="PS50280">
    <property type="entry name" value="SET"/>
    <property type="match status" value="1"/>
</dbReference>
<dbReference type="PROSITE" id="PS01359">
    <property type="entry name" value="ZF_PHD_1"/>
    <property type="match status" value="1"/>
</dbReference>
<dbReference type="PROSITE" id="PS51215">
    <property type="entry name" value="AWS"/>
    <property type="match status" value="1"/>
</dbReference>
<feature type="region of interest" description="Disordered" evidence="17">
    <location>
        <begin position="2807"/>
        <end position="2827"/>
    </location>
</feature>
<comment type="subcellular location">
    <subcellularLocation>
        <location evidence="2">Chromosome</location>
    </subcellularLocation>
    <subcellularLocation>
        <location evidence="1">Nucleus</location>
    </subcellularLocation>
</comment>
<evidence type="ECO:0000259" key="23">
    <source>
        <dbReference type="PROSITE" id="PS51215"/>
    </source>
</evidence>
<feature type="compositionally biased region" description="Low complexity" evidence="17">
    <location>
        <begin position="1439"/>
        <end position="1450"/>
    </location>
</feature>
<evidence type="ECO:0000256" key="17">
    <source>
        <dbReference type="SAM" id="MobiDB-lite"/>
    </source>
</evidence>
<keyword evidence="8" id="KW-0479">Metal-binding</keyword>
<dbReference type="InterPro" id="IPR001965">
    <property type="entry name" value="Znf_PHD"/>
</dbReference>
<dbReference type="InterPro" id="IPR019787">
    <property type="entry name" value="Znf_PHD-finger"/>
</dbReference>
<dbReference type="SMART" id="SM00249">
    <property type="entry name" value="PHD"/>
    <property type="match status" value="4"/>
</dbReference>
<dbReference type="Proteomes" id="UP001642483">
    <property type="component" value="Unassembled WGS sequence"/>
</dbReference>
<dbReference type="SUPFAM" id="SSF46689">
    <property type="entry name" value="Homeodomain-like"/>
    <property type="match status" value="1"/>
</dbReference>
<dbReference type="PANTHER" id="PTHR22884">
    <property type="entry name" value="SET DOMAIN PROTEINS"/>
    <property type="match status" value="1"/>
</dbReference>
<dbReference type="InterPro" id="IPR000313">
    <property type="entry name" value="PWWP_dom"/>
</dbReference>
<keyword evidence="12" id="KW-0156">Chromatin regulator</keyword>
<keyword evidence="7" id="KW-0949">S-adenosyl-L-methionine</keyword>
<reference evidence="24 25" key="1">
    <citation type="submission" date="2024-02" db="EMBL/GenBank/DDBJ databases">
        <authorList>
            <person name="Daric V."/>
            <person name="Darras S."/>
        </authorList>
    </citation>
    <scope>NUCLEOTIDE SEQUENCE [LARGE SCALE GENOMIC DNA]</scope>
</reference>
<keyword evidence="13" id="KW-0805">Transcription regulation</keyword>
<dbReference type="InterPro" id="IPR013083">
    <property type="entry name" value="Znf_RING/FYVE/PHD"/>
</dbReference>
<evidence type="ECO:0000256" key="7">
    <source>
        <dbReference type="ARBA" id="ARBA00022691"/>
    </source>
</evidence>
<evidence type="ECO:0000256" key="11">
    <source>
        <dbReference type="ARBA" id="ARBA00022833"/>
    </source>
</evidence>
<dbReference type="CDD" id="cd19173">
    <property type="entry name" value="SET_NSD"/>
    <property type="match status" value="1"/>
</dbReference>
<dbReference type="InterPro" id="IPR003616">
    <property type="entry name" value="Post-SET_dom"/>
</dbReference>
<dbReference type="InterPro" id="IPR019786">
    <property type="entry name" value="Zinc_finger_PHD-type_CS"/>
</dbReference>
<sequence length="3105" mass="347843">METEEMRGKEPDSSPGNESTTDGDNEKQFSVKEIVAAESFKSGGSPLGDNIININASKYTDSMHGQGIVVRLEDDGVIVEKLANNTSLPPAKCDRNQVPDHIPSNTTAECKAESPKPPSVFIDSDKQEENEDSIQRLLNDVIDSVVRQETLKVTGACTEVSGNSAKSGSSPNALGSPRLSKRKRMPKKVDYIEEEKGTAKPVPIVKEKVPLIETQVQYAVADLVWSYVPGHPLWPCMITKDPVEQLATKMHGGGPKGVRVYHVQFLGDSPERGWITENRVFPFADPSDYERIIKELAIKHKKVRSKIPRLEIPIRLKDDWESGISEIVEAVGISAEERIERFGYDFKPFVKSLKKLPHAKVITLDDDFDEPYKLTTVETFGQFSRGEAEWRFLEKTLELELKQTATDTKLATSENIFPNQCTPSFNSISIRKSAACRFRNDQIQMGNVGSLRQKNPKLEATVEAKSSHLFNSSADIAEMLPVDETTDSTALCSTKIAHITSIKSEHVQNNNVLFPFYHQPEVESESSEHLSEHPREKFVGSEYSMHIPDKSLACPSNNSKSFKAKKVSNFTVSESQIVSHRPVTLDSDQETNKQSSKAAENSSMVEEGTCDTDVSAIPISTTAVKAELYVDVMPTDSPSDPPLQILASASNLDNLSKLVVADQPDSVIPQAPETVFSLNCSNDIPNIGNTIHPDTKCLEFCAKSDDRIISSSPSKHLIPCGIKLKARYMGGSSDDMDFTALAKPLQQHQKPNQTLATDSGYDKPLDNAEIDGNTASGVDVDGPHHDQAQIFRDLLGLKRTYISESSRAADAIINKEKAEKVVAALNTEYFTPENYEQCSCSALNQKKRGTVSRNGSTCVYTIRKLLDALRAVENGFSLPVVASSFNIPKPTLQAYLKRNTALTLRHHTDCKMFPDGKYVLSSPSVTHIRALEDCRRLQLMTNVKPLTSSSFNLKKPEPSPSLTSEVCAVRKESRVENTSQMPDHSTSTSSSVEYDMYSKKQLVVIWKNYTKKFNLRRYQVEYNCSKKNDCSELGFKRALKMAVYGKGLKESALSCNVNLNIFFRRLKYFYQLCNVNPADMVSSHGTILGLLHAFDDILSGEQKDSQKAADKHNISVKVLMDFIRWNRKVYQKMIKPSMVKLARLGILQDHWHLFCSVNIDQRCTDVDKQNSLSPTGDVNSLSSARLTNEGQRCYTQDAILSALDEVLSGDMQSLTKTAQEHNMPLSTLRDCVARNTDPYNLLIKEGTPREQRLKILHENIHSFRFRRGFAVATADLNISDKQNESVMPSKEAPALCKTKPVSIALNNAALSTKSTENEAKNEKEEKTNGKGNTKTSSLLQRNQIRRIFDVKNVKAALAEISRRGRGSLTSVAKRYNIPASALRSGSIKSMSGRYSSFDMVRAVIEVNFWQKNLKHVARKYNIPPSTLHDQTTAAQKFETSSQPQPTTSSTFKPVLFNMCSDNKTRSCSRQQGETTNTDINERTSDKPKHARKSPSHYFVTDYKIPEWKNRYSATDLSKAVEEVLQGQVLNQVSRKYNIPTSTLRDNAFGRRNSLILRLHVTEEQKLVKSIKDYLSWGWKFTTDDLRKIIAQYLEQNRPGTRFNKDQVSSLWLKYFCQRNGITCISSRISPNKPDPFEIFGFFDILENSLKTLNLKDAPCNVYLIYDFTLVLNKINEIRIVAAVNAAGGKYPPLIIFKGKSIFCSNQKIFPGSQFALSDDLSLNENIFVEWFDNLTTVVPTRPLLLLYDGTLETLPLQFEQAARNKNTVILKLPYSTEKSTFKLPYSEVVSDAKQWYKDNVFGTKTKFATTEIAQSVSNLWKNSISPEVISTTFDTSGFFPVNRKKYPVETFCEEKLREYGRMQSTNFISRRSSLRSAQSSIASSASVKINTTTSGQEPEGDKIATASDKPKVKETKPLVKRLNIKSSGGSNKLRRVQKQVRPGLDVAEECLALGIKEAKSRKTTLFNHRKKNPLPTVNDLGKQNKTDNTDLFNNFCEKRRPPLLIEKPNLTAEQIESLIWMEWELLSPELQRRFGARRPSDQQRAANTPSSPKRKRGRPLKTAEPQSVLLPTPTSTPTTTATPSSIEDRFVCSSCNAEYASKVSLGQHKRWCQESGSNKNGSAKKKIFDSVDNEETTTYRSFTCSNCQDKFHSSKSLEIHKKFCSGLTKHSDKSSSGTPKRHPSKMPVTPSRRSKASTPDDSSSNGSKPDSDDVTNQRKIRMRGPQLGSMIKRENVCLKCEQAGENMLNCVGGCCRSVHKACTDDPAPGEEEQYTCTNCKNDCHACFICKKGKEGNDTAGLGEIKRCNVQHCGRYYHTTCLQVRKISILSSHEDSGTDNGDRHSLMNSTRCTLHNCATCISKSADEAIPQGNGARCRMFKCVRCPTAYHTGDDCIAAGSVILPGLNIICPQHFEPVKSVPHHQPVHVSWCFICSKGGELICCDSCPAAFHPACVDMKDTPDGEWFCRDCRHQRKILYGDIVWVKLGSYRWWPGQVTHPNDIPDNIQNLRHGIGEFVVNFFGSNDYFWLNRKRVFHYQEGDTGASTATCSRGISSVFNKAVKVAQEKFELLTSQRQKVQDEKSQKQRAVYKFVKTNKPVGNVQVYTADLSEIARCVCKRTDPNPCGPESECLNRMLMYECHPNVCPAGDKCQNQHFQKRDYPPSEVFKTTWGGWGLRTKVPVKKGEFVNEYVGELVDNEECLRRIEQAHKNNVTNFYMLTIDKDRIIDAGPKGNFSRFMNHSCDPSCETQKWAVNGDTRVGLFARCDILAGQELTFNYNLDCLGNDKTPCMCGSNNCSGFIGVRPKPQIGNGSNGNQKNKRKRKRADSRLVPKHDDFCFRCRQTGTLVCCDVRACQRAFCLSCLRLTKPPFGKWECPWHHCDFCGRRAQSFCHFCPNSFCASHVNNQLIASVPNKYDCCTDHNPHVAEYEMEEAIAAVVASMMHSWEENPETSIESTNKNAKEETSSSKAEEATEMKEEETPSKRKRGRPKRNTDVTSTTECKIAKFKALSPPQVSESSEAQATESDSDDDLGPPTSSPVKRKRLKTQYFRGKKKRRKSKTSSRDPPAHTDQPQDGAKDIVSTEDDNPVEKVKTESNGPTLNEVTQ</sequence>
<dbReference type="PROSITE" id="PS50016">
    <property type="entry name" value="ZF_PHD_2"/>
    <property type="match status" value="2"/>
</dbReference>
<evidence type="ECO:0000256" key="16">
    <source>
        <dbReference type="PROSITE-ProRule" id="PRU00042"/>
    </source>
</evidence>
<evidence type="ECO:0000259" key="21">
    <source>
        <dbReference type="PROSITE" id="PS50812"/>
    </source>
</evidence>
<evidence type="ECO:0000256" key="14">
    <source>
        <dbReference type="ARBA" id="ARBA00023163"/>
    </source>
</evidence>
<feature type="domain" description="SET" evidence="20">
    <location>
        <begin position="2661"/>
        <end position="2778"/>
    </location>
</feature>
<dbReference type="InterPro" id="IPR001214">
    <property type="entry name" value="SET_dom"/>
</dbReference>
<dbReference type="Pfam" id="PF00855">
    <property type="entry name" value="PWWP"/>
    <property type="match status" value="2"/>
</dbReference>
<keyword evidence="5" id="KW-0489">Methyltransferase</keyword>
<feature type="region of interest" description="Disordered" evidence="17">
    <location>
        <begin position="160"/>
        <end position="185"/>
    </location>
</feature>
<dbReference type="Pfam" id="PF00856">
    <property type="entry name" value="SET"/>
    <property type="match status" value="1"/>
</dbReference>
<feature type="region of interest" description="Disordered" evidence="17">
    <location>
        <begin position="1"/>
        <end position="29"/>
    </location>
</feature>
<feature type="domain" description="PWWP" evidence="21">
    <location>
        <begin position="220"/>
        <end position="286"/>
    </location>
</feature>
<dbReference type="InterPro" id="IPR011011">
    <property type="entry name" value="Znf_FYVE_PHD"/>
</dbReference>
<dbReference type="InterPro" id="IPR004875">
    <property type="entry name" value="DDE_SF_endonuclease_dom"/>
</dbReference>
<evidence type="ECO:0000259" key="19">
    <source>
        <dbReference type="PROSITE" id="PS50157"/>
    </source>
</evidence>
<evidence type="ECO:0000256" key="4">
    <source>
        <dbReference type="ARBA" id="ARBA00022553"/>
    </source>
</evidence>
<dbReference type="EMBL" id="CAWYQH010000096">
    <property type="protein sequence ID" value="CAK8683086.1"/>
    <property type="molecule type" value="Genomic_DNA"/>
</dbReference>
<feature type="compositionally biased region" description="Basic and acidic residues" evidence="17">
    <location>
        <begin position="2959"/>
        <end position="2982"/>
    </location>
</feature>
<feature type="region of interest" description="Disordered" evidence="17">
    <location>
        <begin position="1462"/>
        <end position="1494"/>
    </location>
</feature>
<dbReference type="Pfam" id="PF00628">
    <property type="entry name" value="PHD"/>
    <property type="match status" value="1"/>
</dbReference>
<feature type="region of interest" description="Disordered" evidence="17">
    <location>
        <begin position="581"/>
        <end position="609"/>
    </location>
</feature>
<dbReference type="SUPFAM" id="SSF57903">
    <property type="entry name" value="FYVE/PHD zinc finger"/>
    <property type="match status" value="2"/>
</dbReference>
<evidence type="ECO:0000256" key="10">
    <source>
        <dbReference type="ARBA" id="ARBA00022771"/>
    </source>
</evidence>
<feature type="region of interest" description="Disordered" evidence="17">
    <location>
        <begin position="2946"/>
        <end position="3105"/>
    </location>
</feature>
<dbReference type="InterPro" id="IPR055197">
    <property type="entry name" value="PHDvar_NSD"/>
</dbReference>
<evidence type="ECO:0000259" key="18">
    <source>
        <dbReference type="PROSITE" id="PS50016"/>
    </source>
</evidence>
<feature type="domain" description="PWWP" evidence="21">
    <location>
        <begin position="2477"/>
        <end position="2539"/>
    </location>
</feature>
<feature type="domain" description="AWS" evidence="23">
    <location>
        <begin position="2609"/>
        <end position="2659"/>
    </location>
</feature>
<dbReference type="Gene3D" id="2.170.270.10">
    <property type="entry name" value="SET domain"/>
    <property type="match status" value="1"/>
</dbReference>
<protein>
    <submittedName>
        <fullName evidence="24">Uncharacterized protein</fullName>
    </submittedName>
</protein>
<name>A0ABP0FX13_CLALP</name>
<feature type="region of interest" description="Disordered" evidence="17">
    <location>
        <begin position="1885"/>
        <end position="1915"/>
    </location>
</feature>
<dbReference type="PROSITE" id="PS50868">
    <property type="entry name" value="POST_SET"/>
    <property type="match status" value="1"/>
</dbReference>
<evidence type="ECO:0000256" key="15">
    <source>
        <dbReference type="ARBA" id="ARBA00023242"/>
    </source>
</evidence>
<feature type="region of interest" description="Disordered" evidence="17">
    <location>
        <begin position="1432"/>
        <end position="1451"/>
    </location>
</feature>
<dbReference type="CDD" id="cd15566">
    <property type="entry name" value="PHD3_NSD"/>
    <property type="match status" value="1"/>
</dbReference>
<dbReference type="SUPFAM" id="SSF63748">
    <property type="entry name" value="Tudor/PWWP/MBT"/>
    <property type="match status" value="2"/>
</dbReference>
<dbReference type="InterPro" id="IPR041306">
    <property type="entry name" value="C5HCH"/>
</dbReference>
<dbReference type="SMART" id="SM00317">
    <property type="entry name" value="SET"/>
    <property type="match status" value="1"/>
</dbReference>
<dbReference type="InterPro" id="IPR006560">
    <property type="entry name" value="AWS_dom"/>
</dbReference>
<feature type="compositionally biased region" description="Polar residues" evidence="17">
    <location>
        <begin position="2042"/>
        <end position="2051"/>
    </location>
</feature>
<keyword evidence="6" id="KW-0808">Transferase</keyword>
<gene>
    <name evidence="24" type="ORF">CVLEPA_LOCUS14197</name>
</gene>
<evidence type="ECO:0000313" key="24">
    <source>
        <dbReference type="EMBL" id="CAK8683086.1"/>
    </source>
</evidence>
<feature type="compositionally biased region" description="Polar residues" evidence="17">
    <location>
        <begin position="2196"/>
        <end position="2208"/>
    </location>
</feature>
<evidence type="ECO:0000256" key="13">
    <source>
        <dbReference type="ARBA" id="ARBA00023015"/>
    </source>
</evidence>
<feature type="compositionally biased region" description="Polar residues" evidence="17">
    <location>
        <begin position="1462"/>
        <end position="1478"/>
    </location>
</feature>
<feature type="domain" description="C2H2-type" evidence="19">
    <location>
        <begin position="2142"/>
        <end position="2175"/>
    </location>
</feature>
<evidence type="ECO:0000313" key="25">
    <source>
        <dbReference type="Proteomes" id="UP001642483"/>
    </source>
</evidence>
<feature type="domain" description="C2H2-type" evidence="19">
    <location>
        <begin position="2090"/>
        <end position="2119"/>
    </location>
</feature>
<dbReference type="SUPFAM" id="SSF82199">
    <property type="entry name" value="SET domain"/>
    <property type="match status" value="1"/>
</dbReference>
<evidence type="ECO:0000256" key="1">
    <source>
        <dbReference type="ARBA" id="ARBA00004123"/>
    </source>
</evidence>
<keyword evidence="15" id="KW-0539">Nucleus</keyword>
<dbReference type="CDD" id="cd20144">
    <property type="entry name" value="PWWP_NSD_rpt1"/>
    <property type="match status" value="1"/>
</dbReference>
<dbReference type="InterPro" id="IPR055198">
    <property type="entry name" value="NSD_PHD"/>
</dbReference>
<dbReference type="SMART" id="SM00508">
    <property type="entry name" value="PostSET"/>
    <property type="match status" value="1"/>
</dbReference>
<feature type="domain" description="Post-SET" evidence="22">
    <location>
        <begin position="2785"/>
        <end position="2801"/>
    </location>
</feature>
<dbReference type="Pfam" id="PF23004">
    <property type="entry name" value="PHDvar_NSD"/>
    <property type="match status" value="1"/>
</dbReference>